<evidence type="ECO:0000256" key="3">
    <source>
        <dbReference type="ARBA" id="ARBA00014701"/>
    </source>
</evidence>
<evidence type="ECO:0000256" key="1">
    <source>
        <dbReference type="ARBA" id="ARBA00006479"/>
    </source>
</evidence>
<name>A0A173UXL9_EUBRA</name>
<evidence type="ECO:0000313" key="12">
    <source>
        <dbReference type="Proteomes" id="UP000431304"/>
    </source>
</evidence>
<keyword evidence="7" id="KW-0067">ATP-binding</keyword>
<dbReference type="STRING" id="39490.ERS852448_02264"/>
<evidence type="ECO:0000256" key="6">
    <source>
        <dbReference type="ARBA" id="ARBA00022777"/>
    </source>
</evidence>
<dbReference type="Pfam" id="PF00480">
    <property type="entry name" value="ROK"/>
    <property type="match status" value="1"/>
</dbReference>
<evidence type="ECO:0000313" key="11">
    <source>
        <dbReference type="Proteomes" id="UP000095492"/>
    </source>
</evidence>
<sequence>MKKYGFGVDVGGTTCKIGFFENSGNMLDKWEIKTNTENHGASILDDIVASLESKLADAGISKDEVEGVGIGVPGPVKNDSVVCECVNLGWGTFDVAETLSEKIGLPVKVGNDANVAALGEMWKGGGQGCQNGVMVTLGTGVGGGIIINGSIVGGVHGAGGEIGHMKVSETETETCGCGKRGCLEQYASATGIVRLTKQRLAADDAKTSLRSLPEVTAKDVFDAAKAGDAVAQELVEEVGRILGGALGSIAVVIDPEMFVIGGGVSRAGQILLDAVQKYFKERVFKSCQETKFVLASLGNDAGMYGCAKMIFNA</sequence>
<dbReference type="RefSeq" id="WP_021738622.1">
    <property type="nucleotide sequence ID" value="NZ_CABKSU010000037.1"/>
</dbReference>
<reference evidence="9 11" key="1">
    <citation type="submission" date="2015-09" db="EMBL/GenBank/DDBJ databases">
        <authorList>
            <consortium name="Pathogen Informatics"/>
        </authorList>
    </citation>
    <scope>NUCLEOTIDE SEQUENCE [LARGE SCALE GENOMIC DNA]</scope>
    <source>
        <strain evidence="9 11">2789STDY5608891</strain>
    </source>
</reference>
<dbReference type="GO" id="GO:0004340">
    <property type="term" value="F:glucokinase activity"/>
    <property type="evidence" value="ECO:0007669"/>
    <property type="project" value="UniProtKB-EC"/>
</dbReference>
<dbReference type="EMBL" id="CYYA01000016">
    <property type="protein sequence ID" value="CUN18348.1"/>
    <property type="molecule type" value="Genomic_DNA"/>
</dbReference>
<dbReference type="OrthoDB" id="9810372at2"/>
<dbReference type="GO" id="GO:0005524">
    <property type="term" value="F:ATP binding"/>
    <property type="evidence" value="ECO:0007669"/>
    <property type="project" value="UniProtKB-KW"/>
</dbReference>
<organism evidence="9 11">
    <name type="scientific">Eubacterium ramulus</name>
    <dbReference type="NCBI Taxonomy" id="39490"/>
    <lineage>
        <taxon>Bacteria</taxon>
        <taxon>Bacillati</taxon>
        <taxon>Bacillota</taxon>
        <taxon>Clostridia</taxon>
        <taxon>Eubacteriales</taxon>
        <taxon>Eubacteriaceae</taxon>
        <taxon>Eubacterium</taxon>
    </lineage>
</organism>
<dbReference type="EC" id="2.7.1.2" evidence="2"/>
<dbReference type="Proteomes" id="UP000431304">
    <property type="component" value="Unassembled WGS sequence"/>
</dbReference>
<dbReference type="Proteomes" id="UP000095492">
    <property type="component" value="Unassembled WGS sequence"/>
</dbReference>
<gene>
    <name evidence="9" type="primary">glcK</name>
    <name evidence="9" type="ORF">ERS852448_02264</name>
    <name evidence="10" type="ORF">GKE72_08420</name>
</gene>
<dbReference type="PROSITE" id="PS01125">
    <property type="entry name" value="ROK"/>
    <property type="match status" value="1"/>
</dbReference>
<dbReference type="InterPro" id="IPR049874">
    <property type="entry name" value="ROK_cs"/>
</dbReference>
<reference evidence="10 12" key="2">
    <citation type="journal article" date="2019" name="Nat. Med.">
        <title>A library of human gut bacterial isolates paired with longitudinal multiomics data enables mechanistic microbiome research.</title>
        <authorList>
            <person name="Poyet M."/>
            <person name="Groussin M."/>
            <person name="Gibbons S.M."/>
            <person name="Avila-Pacheco J."/>
            <person name="Jiang X."/>
            <person name="Kearney S.M."/>
            <person name="Perrotta A.R."/>
            <person name="Berdy B."/>
            <person name="Zhao S."/>
            <person name="Lieberman T.D."/>
            <person name="Swanson P.K."/>
            <person name="Smith M."/>
            <person name="Roesemann S."/>
            <person name="Alexander J.E."/>
            <person name="Rich S.A."/>
            <person name="Livny J."/>
            <person name="Vlamakis H."/>
            <person name="Clish C."/>
            <person name="Bullock K."/>
            <person name="Deik A."/>
            <person name="Scott J."/>
            <person name="Pierce K.A."/>
            <person name="Xavier R.J."/>
            <person name="Alm E.J."/>
        </authorList>
    </citation>
    <scope>NUCLEOTIDE SEQUENCE [LARGE SCALE GENOMIC DNA]</scope>
    <source>
        <strain evidence="10 12">BIOML-A3</strain>
    </source>
</reference>
<comment type="similarity">
    <text evidence="1">Belongs to the ROK (NagC/XylR) family.</text>
</comment>
<dbReference type="EMBL" id="WKRA01000011">
    <property type="protein sequence ID" value="MSD16098.1"/>
    <property type="molecule type" value="Genomic_DNA"/>
</dbReference>
<proteinExistence type="inferred from homology"/>
<dbReference type="PANTHER" id="PTHR18964">
    <property type="entry name" value="ROK (REPRESSOR, ORF, KINASE) FAMILY"/>
    <property type="match status" value="1"/>
</dbReference>
<dbReference type="PANTHER" id="PTHR18964:SF149">
    <property type="entry name" value="BIFUNCTIONAL UDP-N-ACETYLGLUCOSAMINE 2-EPIMERASE_N-ACETYLMANNOSAMINE KINASE"/>
    <property type="match status" value="1"/>
</dbReference>
<accession>A0A173UXL9</accession>
<evidence type="ECO:0000313" key="9">
    <source>
        <dbReference type="EMBL" id="CUN18348.1"/>
    </source>
</evidence>
<dbReference type="InterPro" id="IPR000600">
    <property type="entry name" value="ROK"/>
</dbReference>
<dbReference type="GO" id="GO:0005737">
    <property type="term" value="C:cytoplasm"/>
    <property type="evidence" value="ECO:0007669"/>
    <property type="project" value="InterPro"/>
</dbReference>
<evidence type="ECO:0000256" key="4">
    <source>
        <dbReference type="ARBA" id="ARBA00022679"/>
    </source>
</evidence>
<evidence type="ECO:0000256" key="2">
    <source>
        <dbReference type="ARBA" id="ARBA00012323"/>
    </source>
</evidence>
<keyword evidence="6 9" id="KW-0418">Kinase</keyword>
<keyword evidence="5" id="KW-0547">Nucleotide-binding</keyword>
<dbReference type="AlphaFoldDB" id="A0A173UXL9"/>
<dbReference type="SUPFAM" id="SSF53067">
    <property type="entry name" value="Actin-like ATPase domain"/>
    <property type="match status" value="1"/>
</dbReference>
<dbReference type="NCBIfam" id="TIGR00744">
    <property type="entry name" value="ROK_glcA_fam"/>
    <property type="match status" value="1"/>
</dbReference>
<evidence type="ECO:0000313" key="10">
    <source>
        <dbReference type="EMBL" id="MSD16098.1"/>
    </source>
</evidence>
<dbReference type="GeneID" id="42786111"/>
<evidence type="ECO:0000256" key="5">
    <source>
        <dbReference type="ARBA" id="ARBA00022741"/>
    </source>
</evidence>
<evidence type="ECO:0000256" key="8">
    <source>
        <dbReference type="ARBA" id="ARBA00032386"/>
    </source>
</evidence>
<protein>
    <recommendedName>
        <fullName evidence="3">Glucokinase</fullName>
        <ecNumber evidence="2">2.7.1.2</ecNumber>
    </recommendedName>
    <alternativeName>
        <fullName evidence="8">Glucose kinase</fullName>
    </alternativeName>
</protein>
<dbReference type="InterPro" id="IPR004654">
    <property type="entry name" value="ROK_glcA"/>
</dbReference>
<dbReference type="Gene3D" id="3.30.420.40">
    <property type="match status" value="2"/>
</dbReference>
<dbReference type="GO" id="GO:0006096">
    <property type="term" value="P:glycolytic process"/>
    <property type="evidence" value="ECO:0007669"/>
    <property type="project" value="InterPro"/>
</dbReference>
<evidence type="ECO:0000256" key="7">
    <source>
        <dbReference type="ARBA" id="ARBA00022840"/>
    </source>
</evidence>
<keyword evidence="4 9" id="KW-0808">Transferase</keyword>
<dbReference type="InterPro" id="IPR043129">
    <property type="entry name" value="ATPase_NBD"/>
</dbReference>